<dbReference type="PANTHER" id="PTHR30363">
    <property type="entry name" value="HTH-TYPE TRANSCRIPTIONAL REGULATOR SRLR-RELATED"/>
    <property type="match status" value="1"/>
</dbReference>
<dbReference type="EMBL" id="CP023004">
    <property type="protein sequence ID" value="AWI08792.1"/>
    <property type="molecule type" value="Genomic_DNA"/>
</dbReference>
<dbReference type="InterPro" id="IPR050313">
    <property type="entry name" value="Carb_Metab_HTH_regulators"/>
</dbReference>
<dbReference type="RefSeq" id="WP_108824603.1">
    <property type="nucleotide sequence ID" value="NZ_CP023004.1"/>
</dbReference>
<reference evidence="5 6" key="1">
    <citation type="journal article" date="2018" name="Syst. Appl. Microbiol.">
        <title>Ereboglobus luteus gen. nov. sp. nov. from cockroach guts, and new insights into the oxygen relationship of the genera Opitutus and Didymococcus (Verrucomicrobia: Opitutaceae).</title>
        <authorList>
            <person name="Tegtmeier D."/>
            <person name="Belitz A."/>
            <person name="Radek R."/>
            <person name="Heimerl T."/>
            <person name="Brune A."/>
        </authorList>
    </citation>
    <scope>NUCLEOTIDE SEQUENCE [LARGE SCALE GENOMIC DNA]</scope>
    <source>
        <strain evidence="5 6">Ho45</strain>
    </source>
</reference>
<dbReference type="GO" id="GO:0003677">
    <property type="term" value="F:DNA binding"/>
    <property type="evidence" value="ECO:0007669"/>
    <property type="project" value="UniProtKB-KW"/>
</dbReference>
<keyword evidence="2" id="KW-0238">DNA-binding</keyword>
<dbReference type="Pfam" id="PF00455">
    <property type="entry name" value="DeoRC"/>
    <property type="match status" value="1"/>
</dbReference>
<dbReference type="SMART" id="SM00420">
    <property type="entry name" value="HTH_DEOR"/>
    <property type="match status" value="1"/>
</dbReference>
<organism evidence="5 6">
    <name type="scientific">Ereboglobus luteus</name>
    <dbReference type="NCBI Taxonomy" id="1796921"/>
    <lineage>
        <taxon>Bacteria</taxon>
        <taxon>Pseudomonadati</taxon>
        <taxon>Verrucomicrobiota</taxon>
        <taxon>Opitutia</taxon>
        <taxon>Opitutales</taxon>
        <taxon>Opitutaceae</taxon>
        <taxon>Ereboglobus</taxon>
    </lineage>
</organism>
<keyword evidence="1" id="KW-0805">Transcription regulation</keyword>
<protein>
    <submittedName>
        <fullName evidence="5">Transcriptional regulator</fullName>
    </submittedName>
</protein>
<dbReference type="Pfam" id="PF08220">
    <property type="entry name" value="HTH_DeoR"/>
    <property type="match status" value="1"/>
</dbReference>
<dbReference type="Gene3D" id="1.10.10.10">
    <property type="entry name" value="Winged helix-like DNA-binding domain superfamily/Winged helix DNA-binding domain"/>
    <property type="match status" value="1"/>
</dbReference>
<dbReference type="InterPro" id="IPR037171">
    <property type="entry name" value="NagB/RpiA_transferase-like"/>
</dbReference>
<dbReference type="PROSITE" id="PS51000">
    <property type="entry name" value="HTH_DEOR_2"/>
    <property type="match status" value="1"/>
</dbReference>
<dbReference type="InterPro" id="IPR036390">
    <property type="entry name" value="WH_DNA-bd_sf"/>
</dbReference>
<keyword evidence="6" id="KW-1185">Reference proteome</keyword>
<dbReference type="InterPro" id="IPR001034">
    <property type="entry name" value="DeoR_HTH"/>
</dbReference>
<dbReference type="Proteomes" id="UP000244896">
    <property type="component" value="Chromosome"/>
</dbReference>
<dbReference type="AlphaFoldDB" id="A0A2U8E2N7"/>
<dbReference type="SUPFAM" id="SSF46785">
    <property type="entry name" value="Winged helix' DNA-binding domain"/>
    <property type="match status" value="1"/>
</dbReference>
<dbReference type="PROSITE" id="PS00894">
    <property type="entry name" value="HTH_DEOR_1"/>
    <property type="match status" value="1"/>
</dbReference>
<proteinExistence type="predicted"/>
<dbReference type="SUPFAM" id="SSF100950">
    <property type="entry name" value="NagB/RpiA/CoA transferase-like"/>
    <property type="match status" value="1"/>
</dbReference>
<dbReference type="Gene3D" id="3.40.50.1360">
    <property type="match status" value="1"/>
</dbReference>
<dbReference type="InterPro" id="IPR036388">
    <property type="entry name" value="WH-like_DNA-bd_sf"/>
</dbReference>
<dbReference type="OrthoDB" id="9797223at2"/>
<evidence type="ECO:0000256" key="1">
    <source>
        <dbReference type="ARBA" id="ARBA00023015"/>
    </source>
</evidence>
<dbReference type="SMART" id="SM01134">
    <property type="entry name" value="DeoRC"/>
    <property type="match status" value="1"/>
</dbReference>
<sequence length="257" mass="27770">MLSIAERHKYILDLLNTHGFVRVTDLAERLGMTKVTIRNDLKMLEGKGMLYRMHGSASKANPHVSDVNVKVKGQLNSEKKRLIGLEAARHILEDDSVIIGSGSTVEAFAAVLKPVRHLNVVTLSLRVSMLLCEQENIDVLQLGGNVNHNSLSVRGDYSASGLANLVCSKLFIGVDGLDLEYGVTASTVEEATLTQKMMQVASQVVVLADSSKFGKRGFGRIGSLEDIDMLVTDDGIPEHFKTALEDAGVDVRVVAAG</sequence>
<accession>A0A2U8E2N7</accession>
<name>A0A2U8E2N7_9BACT</name>
<evidence type="ECO:0000259" key="4">
    <source>
        <dbReference type="PROSITE" id="PS51000"/>
    </source>
</evidence>
<feature type="domain" description="HTH deoR-type" evidence="4">
    <location>
        <begin position="4"/>
        <end position="59"/>
    </location>
</feature>
<evidence type="ECO:0000256" key="3">
    <source>
        <dbReference type="ARBA" id="ARBA00023163"/>
    </source>
</evidence>
<gene>
    <name evidence="5" type="ORF">CKA38_05565</name>
</gene>
<keyword evidence="3" id="KW-0804">Transcription</keyword>
<dbReference type="PANTHER" id="PTHR30363:SF44">
    <property type="entry name" value="AGA OPERON TRANSCRIPTIONAL REPRESSOR-RELATED"/>
    <property type="match status" value="1"/>
</dbReference>
<evidence type="ECO:0000256" key="2">
    <source>
        <dbReference type="ARBA" id="ARBA00023125"/>
    </source>
</evidence>
<dbReference type="KEGG" id="elut:CKA38_05565"/>
<evidence type="ECO:0000313" key="5">
    <source>
        <dbReference type="EMBL" id="AWI08792.1"/>
    </source>
</evidence>
<dbReference type="GO" id="GO:0003700">
    <property type="term" value="F:DNA-binding transcription factor activity"/>
    <property type="evidence" value="ECO:0007669"/>
    <property type="project" value="InterPro"/>
</dbReference>
<dbReference type="PRINTS" id="PR00037">
    <property type="entry name" value="HTHLACR"/>
</dbReference>
<dbReference type="InterPro" id="IPR014036">
    <property type="entry name" value="DeoR-like_C"/>
</dbReference>
<evidence type="ECO:0000313" key="6">
    <source>
        <dbReference type="Proteomes" id="UP000244896"/>
    </source>
</evidence>
<dbReference type="InterPro" id="IPR018356">
    <property type="entry name" value="Tscrpt_reg_HTH_DeoR_CS"/>
</dbReference>